<feature type="transmembrane region" description="Helical" evidence="1">
    <location>
        <begin position="63"/>
        <end position="84"/>
    </location>
</feature>
<dbReference type="RefSeq" id="WP_208175889.1">
    <property type="nucleotide sequence ID" value="NZ_JAGETZ010000006.1"/>
</dbReference>
<keyword evidence="1" id="KW-0472">Membrane</keyword>
<keyword evidence="3" id="KW-1185">Reference proteome</keyword>
<feature type="transmembrane region" description="Helical" evidence="1">
    <location>
        <begin position="190"/>
        <end position="210"/>
    </location>
</feature>
<reference evidence="2 3" key="1">
    <citation type="submission" date="2021-03" db="EMBL/GenBank/DDBJ databases">
        <authorList>
            <person name="Kim M.K."/>
        </authorList>
    </citation>
    <scope>NUCLEOTIDE SEQUENCE [LARGE SCALE GENOMIC DNA]</scope>
    <source>
        <strain evidence="2 3">BT442</strain>
    </source>
</reference>
<sequence>MIHSTNFTQRASFGGALVFLVVAMAAGYYNIGLPPVVIVGGSGTVALLLWYRTNLSRPTDPALILPLFLLTVAALEIHMTEEYLTGFGPAMSRLFDISWTERGFLLVFAFFGPVLYTLTALGLYYRVPIAGFMAWFIFIGPGVAEFTHFIFSALKPAIHPELTHTISAVVSNGHFVANMPNYYFGTTGHYYFPGMWTAALPMLPGIYAIVRLLRVHRQGTL</sequence>
<gene>
    <name evidence="2" type="ORF">J4E00_14420</name>
</gene>
<protein>
    <recommendedName>
        <fullName evidence="4">Carotenoid biosynthesis protein</fullName>
    </recommendedName>
</protein>
<evidence type="ECO:0000313" key="2">
    <source>
        <dbReference type="EMBL" id="MBO2010253.1"/>
    </source>
</evidence>
<keyword evidence="1" id="KW-0812">Transmembrane</keyword>
<organism evidence="2 3">
    <name type="scientific">Hymenobacter negativus</name>
    <dbReference type="NCBI Taxonomy" id="2795026"/>
    <lineage>
        <taxon>Bacteria</taxon>
        <taxon>Pseudomonadati</taxon>
        <taxon>Bacteroidota</taxon>
        <taxon>Cytophagia</taxon>
        <taxon>Cytophagales</taxon>
        <taxon>Hymenobacteraceae</taxon>
        <taxon>Hymenobacter</taxon>
    </lineage>
</organism>
<name>A0ABS3QGZ1_9BACT</name>
<evidence type="ECO:0000256" key="1">
    <source>
        <dbReference type="SAM" id="Phobius"/>
    </source>
</evidence>
<comment type="caution">
    <text evidence="2">The sequence shown here is derived from an EMBL/GenBank/DDBJ whole genome shotgun (WGS) entry which is preliminary data.</text>
</comment>
<proteinExistence type="predicted"/>
<feature type="transmembrane region" description="Helical" evidence="1">
    <location>
        <begin position="35"/>
        <end position="51"/>
    </location>
</feature>
<feature type="transmembrane region" description="Helical" evidence="1">
    <location>
        <begin position="104"/>
        <end position="125"/>
    </location>
</feature>
<dbReference type="Proteomes" id="UP000664369">
    <property type="component" value="Unassembled WGS sequence"/>
</dbReference>
<evidence type="ECO:0000313" key="3">
    <source>
        <dbReference type="Proteomes" id="UP000664369"/>
    </source>
</evidence>
<dbReference type="EMBL" id="JAGETZ010000006">
    <property type="protein sequence ID" value="MBO2010253.1"/>
    <property type="molecule type" value="Genomic_DNA"/>
</dbReference>
<evidence type="ECO:0008006" key="4">
    <source>
        <dbReference type="Google" id="ProtNLM"/>
    </source>
</evidence>
<accession>A0ABS3QGZ1</accession>
<feature type="transmembrane region" description="Helical" evidence="1">
    <location>
        <begin position="12"/>
        <end position="29"/>
    </location>
</feature>
<keyword evidence="1" id="KW-1133">Transmembrane helix</keyword>
<feature type="transmembrane region" description="Helical" evidence="1">
    <location>
        <begin position="132"/>
        <end position="154"/>
    </location>
</feature>